<comment type="caution">
    <text evidence="1">The sequence shown here is derived from an EMBL/GenBank/DDBJ whole genome shotgun (WGS) entry which is preliminary data.</text>
</comment>
<evidence type="ECO:0000313" key="2">
    <source>
        <dbReference type="Proteomes" id="UP001055153"/>
    </source>
</evidence>
<reference evidence="1" key="1">
    <citation type="journal article" date="2021" name="Front. Microbiol.">
        <title>Comprehensive Comparative Genomics and Phenotyping of Methylobacterium Species.</title>
        <authorList>
            <person name="Alessa O."/>
            <person name="Ogura Y."/>
            <person name="Fujitani Y."/>
            <person name="Takami H."/>
            <person name="Hayashi T."/>
            <person name="Sahin N."/>
            <person name="Tani A."/>
        </authorList>
    </citation>
    <scope>NUCLEOTIDE SEQUENCE</scope>
    <source>
        <strain evidence="1">DSM 17168</strain>
    </source>
</reference>
<evidence type="ECO:0000313" key="1">
    <source>
        <dbReference type="EMBL" id="GJE00532.1"/>
    </source>
</evidence>
<keyword evidence="2" id="KW-1185">Reference proteome</keyword>
<dbReference type="RefSeq" id="WP_238235418.1">
    <property type="nucleotide sequence ID" value="NZ_BPQQ01000028.1"/>
</dbReference>
<gene>
    <name evidence="1" type="ORF">GMJLKIPL_2455</name>
</gene>
<protein>
    <recommendedName>
        <fullName evidence="3">Papain-like cysteine peptidase</fullName>
    </recommendedName>
</protein>
<proteinExistence type="predicted"/>
<evidence type="ECO:0008006" key="3">
    <source>
        <dbReference type="Google" id="ProtNLM"/>
    </source>
</evidence>
<dbReference type="Pfam" id="PF08795">
    <property type="entry name" value="DUF1796"/>
    <property type="match status" value="1"/>
</dbReference>
<reference evidence="1" key="2">
    <citation type="submission" date="2021-08" db="EMBL/GenBank/DDBJ databases">
        <authorList>
            <person name="Tani A."/>
            <person name="Ola A."/>
            <person name="Ogura Y."/>
            <person name="Katsura K."/>
            <person name="Hayashi T."/>
        </authorList>
    </citation>
    <scope>NUCLEOTIDE SEQUENCE</scope>
    <source>
        <strain evidence="1">DSM 17168</strain>
    </source>
</reference>
<dbReference type="Proteomes" id="UP001055153">
    <property type="component" value="Unassembled WGS sequence"/>
</dbReference>
<organism evidence="1 2">
    <name type="scientific">Methylobacterium isbiliense</name>
    <dbReference type="NCBI Taxonomy" id="315478"/>
    <lineage>
        <taxon>Bacteria</taxon>
        <taxon>Pseudomonadati</taxon>
        <taxon>Pseudomonadota</taxon>
        <taxon>Alphaproteobacteria</taxon>
        <taxon>Hyphomicrobiales</taxon>
        <taxon>Methylobacteriaceae</taxon>
        <taxon>Methylobacterium</taxon>
    </lineage>
</organism>
<dbReference type="EMBL" id="BPQQ01000028">
    <property type="protein sequence ID" value="GJE00532.1"/>
    <property type="molecule type" value="Genomic_DNA"/>
</dbReference>
<name>A0ABQ4SBY7_9HYPH</name>
<accession>A0ABQ4SBY7</accession>
<sequence>MFAKITSLGAWCSTAHQIKAAGLKRSKSLFDWNFTPVNTTLNLIENDFHGFFERERLQIVPDRYTVREASGMYVHHIFPRDVEGRIDADQFDAAYPAARDTVADLIQGWRQDLIDPEPRLYVWALTPEWTVGTTARAAAERFMSLIGARAAHPATLLVVQEERWHEPDWGLPNVLQRAVPPYVGPEHMRWTGHEEGWRAIFAGLALAPSLSHAA</sequence>
<dbReference type="InterPro" id="IPR014903">
    <property type="entry name" value="DUF1796"/>
</dbReference>